<keyword evidence="1" id="KW-0732">Signal</keyword>
<protein>
    <submittedName>
        <fullName evidence="2">Uncharacterized protein</fullName>
    </submittedName>
</protein>
<feature type="signal peptide" evidence="1">
    <location>
        <begin position="1"/>
        <end position="31"/>
    </location>
</feature>
<sequence length="120" mass="12548">MRAFMRVLTGERAAKSVLVAGAALSLFTAMAGLCTDAQAATGSFSYQRADTGGITTIDNPPDHFCFILSGEALSVHNGTNSTAILYEDADCDPNQFLDAAQPGQTLSFGVRLPLSVRFGG</sequence>
<gene>
    <name evidence="2" type="ORF">OG549_02420</name>
</gene>
<evidence type="ECO:0000313" key="2">
    <source>
        <dbReference type="EMBL" id="WTW59596.1"/>
    </source>
</evidence>
<dbReference type="EMBL" id="CP108318">
    <property type="protein sequence ID" value="WTW59596.1"/>
    <property type="molecule type" value="Genomic_DNA"/>
</dbReference>
<reference evidence="2" key="1">
    <citation type="submission" date="2022-10" db="EMBL/GenBank/DDBJ databases">
        <title>The complete genomes of actinobacterial strains from the NBC collection.</title>
        <authorList>
            <person name="Joergensen T.S."/>
            <person name="Alvarez Arevalo M."/>
            <person name="Sterndorff E.B."/>
            <person name="Faurdal D."/>
            <person name="Vuksanovic O."/>
            <person name="Mourched A.-S."/>
            <person name="Charusanti P."/>
            <person name="Shaw S."/>
            <person name="Blin K."/>
            <person name="Weber T."/>
        </authorList>
    </citation>
    <scope>NUCLEOTIDE SEQUENCE</scope>
    <source>
        <strain evidence="2">NBC_00003</strain>
    </source>
</reference>
<dbReference type="AlphaFoldDB" id="A0AAU2UWQ9"/>
<feature type="chain" id="PRO_5043670639" evidence="1">
    <location>
        <begin position="32"/>
        <end position="120"/>
    </location>
</feature>
<name>A0AAU2UWQ9_9ACTN</name>
<accession>A0AAU2UWQ9</accession>
<proteinExistence type="predicted"/>
<organism evidence="2">
    <name type="scientific">Streptomyces sp. NBC_00003</name>
    <dbReference type="NCBI Taxonomy" id="2903608"/>
    <lineage>
        <taxon>Bacteria</taxon>
        <taxon>Bacillati</taxon>
        <taxon>Actinomycetota</taxon>
        <taxon>Actinomycetes</taxon>
        <taxon>Kitasatosporales</taxon>
        <taxon>Streptomycetaceae</taxon>
        <taxon>Streptomyces</taxon>
    </lineage>
</organism>
<evidence type="ECO:0000256" key="1">
    <source>
        <dbReference type="SAM" id="SignalP"/>
    </source>
</evidence>